<dbReference type="InterPro" id="IPR018741">
    <property type="entry name" value="DUF2288"/>
</dbReference>
<gene>
    <name evidence="1" type="ORF">SAMN02949497_3894</name>
</gene>
<organism evidence="1 2">
    <name type="scientific">Methylomagnum ishizawai</name>
    <dbReference type="NCBI Taxonomy" id="1760988"/>
    <lineage>
        <taxon>Bacteria</taxon>
        <taxon>Pseudomonadati</taxon>
        <taxon>Pseudomonadota</taxon>
        <taxon>Gammaproteobacteria</taxon>
        <taxon>Methylococcales</taxon>
        <taxon>Methylococcaceae</taxon>
        <taxon>Methylomagnum</taxon>
    </lineage>
</organism>
<accession>A0A1Y6D8C4</accession>
<keyword evidence="2" id="KW-1185">Reference proteome</keyword>
<sequence>MDYTELQNKLAVEADLIPWRELQRHFARGVLVAVAPGLDLVEVAARVAADDAGVLRGWMEAGRVVRATDEHARRWEAAGQTLRAVVVAPWVLAQEAGRH</sequence>
<proteinExistence type="predicted"/>
<dbReference type="RefSeq" id="WP_085216310.1">
    <property type="nucleotide sequence ID" value="NZ_FXAM01000001.1"/>
</dbReference>
<dbReference type="EMBL" id="FXAM01000001">
    <property type="protein sequence ID" value="SMF96494.1"/>
    <property type="molecule type" value="Genomic_DNA"/>
</dbReference>
<protein>
    <recommendedName>
        <fullName evidence="3">DUF2288 domain-containing protein</fullName>
    </recommendedName>
</protein>
<dbReference type="Proteomes" id="UP000192923">
    <property type="component" value="Unassembled WGS sequence"/>
</dbReference>
<evidence type="ECO:0000313" key="1">
    <source>
        <dbReference type="EMBL" id="SMF96494.1"/>
    </source>
</evidence>
<dbReference type="Pfam" id="PF10052">
    <property type="entry name" value="DUF2288"/>
    <property type="match status" value="1"/>
</dbReference>
<dbReference type="STRING" id="1760988.SAMN02949497_3894"/>
<evidence type="ECO:0008006" key="3">
    <source>
        <dbReference type="Google" id="ProtNLM"/>
    </source>
</evidence>
<name>A0A1Y6D8C4_9GAMM</name>
<dbReference type="AlphaFoldDB" id="A0A1Y6D8C4"/>
<reference evidence="1 2" key="1">
    <citation type="submission" date="2016-12" db="EMBL/GenBank/DDBJ databases">
        <authorList>
            <person name="Song W.-J."/>
            <person name="Kurnit D.M."/>
        </authorList>
    </citation>
    <scope>NUCLEOTIDE SEQUENCE [LARGE SCALE GENOMIC DNA]</scope>
    <source>
        <strain evidence="1 2">175</strain>
    </source>
</reference>
<evidence type="ECO:0000313" key="2">
    <source>
        <dbReference type="Proteomes" id="UP000192923"/>
    </source>
</evidence>
<dbReference type="OrthoDB" id="195194at2"/>